<evidence type="ECO:0000313" key="3">
    <source>
        <dbReference type="Proteomes" id="UP000198894"/>
    </source>
</evidence>
<dbReference type="InterPro" id="IPR005835">
    <property type="entry name" value="NTP_transferase_dom"/>
</dbReference>
<dbReference type="AlphaFoldDB" id="A0A1G8L3V5"/>
<proteinExistence type="predicted"/>
<accession>A0A1G8L3V5</accession>
<evidence type="ECO:0000259" key="1">
    <source>
        <dbReference type="Pfam" id="PF00483"/>
    </source>
</evidence>
<keyword evidence="2" id="KW-0548">Nucleotidyltransferase</keyword>
<dbReference type="SUPFAM" id="SSF53448">
    <property type="entry name" value="Nucleotide-diphospho-sugar transferases"/>
    <property type="match status" value="1"/>
</dbReference>
<protein>
    <submittedName>
        <fullName evidence="2">Mannose-1-phosphate guanylyltransferase</fullName>
    </submittedName>
</protein>
<organism evidence="2 3">
    <name type="scientific">Mesorhizobium muleiense</name>
    <dbReference type="NCBI Taxonomy" id="1004279"/>
    <lineage>
        <taxon>Bacteria</taxon>
        <taxon>Pseudomonadati</taxon>
        <taxon>Pseudomonadota</taxon>
        <taxon>Alphaproteobacteria</taxon>
        <taxon>Hyphomicrobiales</taxon>
        <taxon>Phyllobacteriaceae</taxon>
        <taxon>Mesorhizobium</taxon>
    </lineage>
</organism>
<evidence type="ECO:0000313" key="2">
    <source>
        <dbReference type="EMBL" id="SDI50374.1"/>
    </source>
</evidence>
<dbReference type="Gene3D" id="3.90.550.10">
    <property type="entry name" value="Spore Coat Polysaccharide Biosynthesis Protein SpsA, Chain A"/>
    <property type="match status" value="1"/>
</dbReference>
<dbReference type="RefSeq" id="WP_091591756.1">
    <property type="nucleotide sequence ID" value="NZ_FNEE01000002.1"/>
</dbReference>
<dbReference type="PANTHER" id="PTHR22572">
    <property type="entry name" value="SUGAR-1-PHOSPHATE GUANYL TRANSFERASE"/>
    <property type="match status" value="1"/>
</dbReference>
<dbReference type="EMBL" id="FNEE01000002">
    <property type="protein sequence ID" value="SDI50374.1"/>
    <property type="molecule type" value="Genomic_DNA"/>
</dbReference>
<feature type="domain" description="Nucleotidyl transferase" evidence="1">
    <location>
        <begin position="2"/>
        <end position="223"/>
    </location>
</feature>
<dbReference type="InterPro" id="IPR050486">
    <property type="entry name" value="Mannose-1P_guanyltransferase"/>
</dbReference>
<keyword evidence="2" id="KW-0808">Transferase</keyword>
<dbReference type="GO" id="GO:0016779">
    <property type="term" value="F:nucleotidyltransferase activity"/>
    <property type="evidence" value="ECO:0007669"/>
    <property type="project" value="UniProtKB-KW"/>
</dbReference>
<keyword evidence="3" id="KW-1185">Reference proteome</keyword>
<dbReference type="Proteomes" id="UP000198894">
    <property type="component" value="Unassembled WGS sequence"/>
</dbReference>
<sequence>MKVVIQCGGQGTRLRPYTTVLPKPLMPVNSKPVLELLLRWLRRNDFCDVFITTGYLAHLISSFCGDGHQWGMRISYTSEREPLGTIGPLTLLREKLDSTFIVINGDVLTDLSLGAFVAAHRKNGGLVTIAAASRKTKLDFGVIEQTDNRVYGFKEKPLLVNMMSMGVYCMEPSVLDYIPEGVPFGFDNLIHSLLGRGLPAFTFPHDGLWLDIGRIEDFQAAQELAWDDELPAFQVVAAA</sequence>
<reference evidence="3" key="1">
    <citation type="submission" date="2016-10" db="EMBL/GenBank/DDBJ databases">
        <authorList>
            <person name="Varghese N."/>
            <person name="Submissions S."/>
        </authorList>
    </citation>
    <scope>NUCLEOTIDE SEQUENCE [LARGE SCALE GENOMIC DNA]</scope>
    <source>
        <strain evidence="3">CGMCC 1.11022</strain>
    </source>
</reference>
<dbReference type="Pfam" id="PF00483">
    <property type="entry name" value="NTP_transferase"/>
    <property type="match status" value="1"/>
</dbReference>
<dbReference type="InterPro" id="IPR029044">
    <property type="entry name" value="Nucleotide-diphossugar_trans"/>
</dbReference>
<gene>
    <name evidence="2" type="ORF">SAMN05428953_102133</name>
</gene>
<name>A0A1G8L3V5_9HYPH</name>